<protein>
    <submittedName>
        <fullName evidence="1">Uncharacterized protein</fullName>
    </submittedName>
</protein>
<reference evidence="1" key="1">
    <citation type="journal article" date="2023" name="Comput. Struct. Biotechnol. J.">
        <title>Discovery of a novel marine Bacteroidetes with a rich repertoire of carbohydrate-active enzymes.</title>
        <authorList>
            <person name="Chen B."/>
            <person name="Liu G."/>
            <person name="Chen Q."/>
            <person name="Wang H."/>
            <person name="Liu L."/>
            <person name="Tang K."/>
        </authorList>
    </citation>
    <scope>NUCLEOTIDE SEQUENCE</scope>
    <source>
        <strain evidence="1">TK19036</strain>
    </source>
</reference>
<dbReference type="EMBL" id="CP120682">
    <property type="protein sequence ID" value="WKN37177.1"/>
    <property type="molecule type" value="Genomic_DNA"/>
</dbReference>
<gene>
    <name evidence="1" type="ORF">K4G66_00455</name>
</gene>
<dbReference type="AlphaFoldDB" id="A0AA49GLU2"/>
<reference evidence="1" key="2">
    <citation type="journal article" date="2024" name="Antonie Van Leeuwenhoek">
        <title>Roseihalotalea indica gen. nov., sp. nov., a halophilic Bacteroidetes from mesopelagic Southwest Indian Ocean with higher carbohydrate metabolic potential.</title>
        <authorList>
            <person name="Chen B."/>
            <person name="Zhang M."/>
            <person name="Lin D."/>
            <person name="Ye J."/>
            <person name="Tang K."/>
        </authorList>
    </citation>
    <scope>NUCLEOTIDE SEQUENCE</scope>
    <source>
        <strain evidence="1">TK19036</strain>
    </source>
</reference>
<evidence type="ECO:0000313" key="1">
    <source>
        <dbReference type="EMBL" id="WKN37177.1"/>
    </source>
</evidence>
<accession>A0AA49GLU2</accession>
<proteinExistence type="predicted"/>
<sequence length="81" mass="9358">MAPTSPNDQEFHQLISNLNHKVTGSLARLEGLYLLYKKEGNLRDDLWEKAFQQARQETQRLLMQSFALSQSQQQKTPLQVA</sequence>
<name>A0AA49GLU2_9BACT</name>
<organism evidence="1">
    <name type="scientific">Roseihalotalea indica</name>
    <dbReference type="NCBI Taxonomy" id="2867963"/>
    <lineage>
        <taxon>Bacteria</taxon>
        <taxon>Pseudomonadati</taxon>
        <taxon>Bacteroidota</taxon>
        <taxon>Cytophagia</taxon>
        <taxon>Cytophagales</taxon>
        <taxon>Catalimonadaceae</taxon>
        <taxon>Roseihalotalea</taxon>
    </lineage>
</organism>